<gene>
    <name evidence="2" type="ORF">M1B78_00440</name>
</gene>
<feature type="signal peptide" evidence="1">
    <location>
        <begin position="1"/>
        <end position="28"/>
    </location>
</feature>
<keyword evidence="1" id="KW-0732">Signal</keyword>
<protein>
    <submittedName>
        <fullName evidence="2">Carboxypeptidase-like regulatory domain-containing protein</fullName>
    </submittedName>
</protein>
<dbReference type="GO" id="GO:0004180">
    <property type="term" value="F:carboxypeptidase activity"/>
    <property type="evidence" value="ECO:0007669"/>
    <property type="project" value="UniProtKB-KW"/>
</dbReference>
<keyword evidence="2" id="KW-0378">Hydrolase</keyword>
<organism evidence="2 3">
    <name type="scientific">Bacteroides muris</name>
    <name type="common">ex Fokt et al. 2023</name>
    <dbReference type="NCBI Taxonomy" id="2937417"/>
    <lineage>
        <taxon>Bacteria</taxon>
        <taxon>Pseudomonadati</taxon>
        <taxon>Bacteroidota</taxon>
        <taxon>Bacteroidia</taxon>
        <taxon>Bacteroidales</taxon>
        <taxon>Bacteroidaceae</taxon>
        <taxon>Bacteroides</taxon>
    </lineage>
</organism>
<dbReference type="Gene3D" id="2.60.40.1120">
    <property type="entry name" value="Carboxypeptidase-like, regulatory domain"/>
    <property type="match status" value="1"/>
</dbReference>
<dbReference type="FunFam" id="2.60.40.1120:FF:000003">
    <property type="entry name" value="Outer membrane protein Omp121"/>
    <property type="match status" value="1"/>
</dbReference>
<sequence>MRKKIFFRKLVQLLFFCCMLLTSLGTFAQSSITIKGQVVDETTNEPLIGVSILEKGTNNGIITDIDGNFSLQASLNSTIVISYIGYVTQEIPSTM</sequence>
<accession>A0A9X2SV06</accession>
<proteinExistence type="predicted"/>
<evidence type="ECO:0000313" key="2">
    <source>
        <dbReference type="EMBL" id="MCR6506670.1"/>
    </source>
</evidence>
<comment type="caution">
    <text evidence="2">The sequence shown here is derived from an EMBL/GenBank/DDBJ whole genome shotgun (WGS) entry which is preliminary data.</text>
</comment>
<evidence type="ECO:0000313" key="3">
    <source>
        <dbReference type="Proteomes" id="UP001143810"/>
    </source>
</evidence>
<reference evidence="2" key="2">
    <citation type="submission" date="2022-04" db="EMBL/GenBank/DDBJ databases">
        <authorList>
            <person name="Fokt H."/>
            <person name="Baines J."/>
        </authorList>
    </citation>
    <scope>NUCLEOTIDE SEQUENCE</scope>
    <source>
        <strain evidence="2">KH569_7</strain>
    </source>
</reference>
<dbReference type="InterPro" id="IPR008969">
    <property type="entry name" value="CarboxyPept-like_regulatory"/>
</dbReference>
<dbReference type="EMBL" id="JAMZEE010000001">
    <property type="protein sequence ID" value="MCR6506670.1"/>
    <property type="molecule type" value="Genomic_DNA"/>
</dbReference>
<evidence type="ECO:0000256" key="1">
    <source>
        <dbReference type="SAM" id="SignalP"/>
    </source>
</evidence>
<dbReference type="SUPFAM" id="SSF49464">
    <property type="entry name" value="Carboxypeptidase regulatory domain-like"/>
    <property type="match status" value="1"/>
</dbReference>
<reference evidence="2" key="1">
    <citation type="journal article" date="2022" name="Arch. Microbiol.">
        <title>Bacteroides muris sp. nov. isolated from the cecum of wild-derived house mice.</title>
        <authorList>
            <person name="Fokt H."/>
            <person name="Unni R."/>
            <person name="Repnik U."/>
            <person name="Schmitz R.A."/>
            <person name="Bramkamp M."/>
            <person name="Baines J.F."/>
            <person name="Unterweger D."/>
        </authorList>
    </citation>
    <scope>NUCLEOTIDE SEQUENCE</scope>
    <source>
        <strain evidence="2">KH569_7</strain>
    </source>
</reference>
<keyword evidence="2" id="KW-0645">Protease</keyword>
<dbReference type="Pfam" id="PF13715">
    <property type="entry name" value="CarbopepD_reg_2"/>
    <property type="match status" value="1"/>
</dbReference>
<dbReference type="Proteomes" id="UP001143810">
    <property type="component" value="Unassembled WGS sequence"/>
</dbReference>
<feature type="chain" id="PRO_5040818791" evidence="1">
    <location>
        <begin position="29"/>
        <end position="95"/>
    </location>
</feature>
<dbReference type="RefSeq" id="WP_257939586.1">
    <property type="nucleotide sequence ID" value="NZ_JAMZEE010000001.1"/>
</dbReference>
<dbReference type="AlphaFoldDB" id="A0A9X2SV06"/>
<keyword evidence="2" id="KW-0121">Carboxypeptidase</keyword>
<name>A0A9X2SV06_9BACE</name>